<dbReference type="STRING" id="1235591.CAK95_23395"/>
<keyword evidence="2" id="KW-1185">Reference proteome</keyword>
<dbReference type="AlphaFoldDB" id="A0A1W7A0N6"/>
<dbReference type="KEGG" id="psin:CAK95_23395"/>
<gene>
    <name evidence="1" type="ORF">CAK95_23395</name>
</gene>
<dbReference type="Gene3D" id="3.40.30.10">
    <property type="entry name" value="Glutaredoxin"/>
    <property type="match status" value="1"/>
</dbReference>
<accession>A0A1W7A0N6</accession>
<dbReference type="EMBL" id="CP021112">
    <property type="protein sequence ID" value="ARQ03148.1"/>
    <property type="molecule type" value="Genomic_DNA"/>
</dbReference>
<dbReference type="OrthoDB" id="7362982at2"/>
<dbReference type="Proteomes" id="UP000194137">
    <property type="component" value="Chromosome"/>
</dbReference>
<proteinExistence type="predicted"/>
<evidence type="ECO:0000313" key="2">
    <source>
        <dbReference type="Proteomes" id="UP000194137"/>
    </source>
</evidence>
<sequence>MASVPPALSAELVMYRRAGCPYCEAWDREIGPIYPKTDIGKQLPLRQVHLDRGKDTSVELKSPVRFTPTFVVVENGKEKARIEGYPGEFFFWGVLEKLML</sequence>
<reference evidence="1 2" key="1">
    <citation type="submission" date="2017-05" db="EMBL/GenBank/DDBJ databases">
        <title>Full genome sequence of Pseudorhodoplanes sinuspersici.</title>
        <authorList>
            <person name="Dastgheib S.M.M."/>
            <person name="Shavandi M."/>
            <person name="Tirandaz H."/>
        </authorList>
    </citation>
    <scope>NUCLEOTIDE SEQUENCE [LARGE SCALE GENOMIC DNA]</scope>
    <source>
        <strain evidence="1 2">RIPI110</strain>
    </source>
</reference>
<evidence type="ECO:0000313" key="1">
    <source>
        <dbReference type="EMBL" id="ARQ03148.1"/>
    </source>
</evidence>
<dbReference type="InterPro" id="IPR036249">
    <property type="entry name" value="Thioredoxin-like_sf"/>
</dbReference>
<name>A0A1W7A0N6_9HYPH</name>
<dbReference type="SUPFAM" id="SSF52833">
    <property type="entry name" value="Thioredoxin-like"/>
    <property type="match status" value="1"/>
</dbReference>
<protein>
    <submittedName>
        <fullName evidence="1">SoxS protein</fullName>
    </submittedName>
</protein>
<organism evidence="1 2">
    <name type="scientific">Pseudorhodoplanes sinuspersici</name>
    <dbReference type="NCBI Taxonomy" id="1235591"/>
    <lineage>
        <taxon>Bacteria</taxon>
        <taxon>Pseudomonadati</taxon>
        <taxon>Pseudomonadota</taxon>
        <taxon>Alphaproteobacteria</taxon>
        <taxon>Hyphomicrobiales</taxon>
        <taxon>Pseudorhodoplanes</taxon>
    </lineage>
</organism>